<dbReference type="InParanoid" id="A0A409VFD9"/>
<feature type="compositionally biased region" description="Basic and acidic residues" evidence="1">
    <location>
        <begin position="802"/>
        <end position="811"/>
    </location>
</feature>
<feature type="compositionally biased region" description="Pro residues" evidence="1">
    <location>
        <begin position="382"/>
        <end position="397"/>
    </location>
</feature>
<accession>A0A409VFD9</accession>
<reference evidence="2 3" key="1">
    <citation type="journal article" date="2018" name="Evol. Lett.">
        <title>Horizontal gene cluster transfer increased hallucinogenic mushroom diversity.</title>
        <authorList>
            <person name="Reynolds H.T."/>
            <person name="Vijayakumar V."/>
            <person name="Gluck-Thaler E."/>
            <person name="Korotkin H.B."/>
            <person name="Matheny P.B."/>
            <person name="Slot J.C."/>
        </authorList>
    </citation>
    <scope>NUCLEOTIDE SEQUENCE [LARGE SCALE GENOMIC DNA]</scope>
    <source>
        <strain evidence="2 3">2629</strain>
    </source>
</reference>
<feature type="compositionally biased region" description="Polar residues" evidence="1">
    <location>
        <begin position="140"/>
        <end position="151"/>
    </location>
</feature>
<feature type="compositionally biased region" description="Pro residues" evidence="1">
    <location>
        <begin position="350"/>
        <end position="368"/>
    </location>
</feature>
<evidence type="ECO:0000256" key="1">
    <source>
        <dbReference type="SAM" id="MobiDB-lite"/>
    </source>
</evidence>
<dbReference type="EMBL" id="NHTK01006079">
    <property type="protein sequence ID" value="PPQ64974.1"/>
    <property type="molecule type" value="Genomic_DNA"/>
</dbReference>
<feature type="compositionally biased region" description="Pro residues" evidence="1">
    <location>
        <begin position="11"/>
        <end position="22"/>
    </location>
</feature>
<name>A0A409VFD9_9AGAR</name>
<feature type="region of interest" description="Disordered" evidence="1">
    <location>
        <begin position="717"/>
        <end position="751"/>
    </location>
</feature>
<feature type="compositionally biased region" description="Polar residues" evidence="1">
    <location>
        <begin position="298"/>
        <end position="308"/>
    </location>
</feature>
<proteinExistence type="predicted"/>
<feature type="region of interest" description="Disordered" evidence="1">
    <location>
        <begin position="798"/>
        <end position="821"/>
    </location>
</feature>
<evidence type="ECO:0000313" key="3">
    <source>
        <dbReference type="Proteomes" id="UP000284842"/>
    </source>
</evidence>
<feature type="region of interest" description="Disordered" evidence="1">
    <location>
        <begin position="223"/>
        <end position="428"/>
    </location>
</feature>
<sequence>MSNYTTTVGPRPRPASRPPQPRPSATRVTNPNTLSWVTYSPHDHPGPTPAQSVGAPTPGPSSRPLPLPNPHPRPLRIVNATEPQNLDDDDGAEKMDPNAFSPQYPNLAGPSSRPQPEKKHTLMGGLVKGFSSFPKKMFSRTGSTNSGSEHSFPTRRATAGTDVSIPPLPGTFNSSATPSKPMPQSRYLPKPPSQPAQFIQPSLPTKPMQPSIAELNANTMLLRPYPQPPLSEIPEVESNAPTPPPQVVRLSNTDHPRARTNSIRRVPPPPVPDPANETGGESHDDNVPRITIMDFNESRNTQYPNDQSLAEREENRDTRPEETMPGGLSQPSHGHTLSYVSSDHDQQGPPVFPILAPPPIRSPSPPHNDTPFSPDIRSPSPARSPSPPRAEPNPNARPPTSILFKPQTTTNTRSITPPPSLIPGNRLSVATPFPLHQSLEDDEDYQHEGMAQQPPPMLFTNPMAPMGDMREPDDLLSPISVHPQPADDYRVMTTMSPEPLATQTGTTLTGSSYYRSDRSFSSDLNPIERFFKRLYNLPWISRDRVTVDYLPGEQEKRGKIRPKKVKPNSSWYHAVLGRTKRNSNSNSLDLLTTGSGSAHDKDRRPRDDRDERGRTRTKEKRRHHHHESASRDKDKHHRHHHHHRDHHSSSRHRHHHHHHDHHHHRHHSGSRHSNRRRRTTSTESDEVERMKGMPPMPVYPFPYPPFPVPPLPGFPIPVVATTEDGETLPPNSPPRAEGQPEGAHHERPRTRSLPRGAAFGVYAPPGYQPYQPLVAPGAPPVYMFAPQQMGINVKQAAGNAELRPEHPHPKIEPVTNSPAAPVPQTIANAAAALAAEEKAKEAPSVPGSFA</sequence>
<comment type="caution">
    <text evidence="2">The sequence shown here is derived from an EMBL/GenBank/DDBJ whole genome shotgun (WGS) entry which is preliminary data.</text>
</comment>
<feature type="compositionally biased region" description="Basic residues" evidence="1">
    <location>
        <begin position="634"/>
        <end position="679"/>
    </location>
</feature>
<feature type="compositionally biased region" description="Polar residues" evidence="1">
    <location>
        <begin position="329"/>
        <end position="341"/>
    </location>
</feature>
<dbReference type="Proteomes" id="UP000284842">
    <property type="component" value="Unassembled WGS sequence"/>
</dbReference>
<feature type="compositionally biased region" description="Polar residues" evidence="1">
    <location>
        <begin position="26"/>
        <end position="38"/>
    </location>
</feature>
<feature type="region of interest" description="Disordered" evidence="1">
    <location>
        <begin position="576"/>
        <end position="693"/>
    </location>
</feature>
<organism evidence="2 3">
    <name type="scientific">Panaeolus cyanescens</name>
    <dbReference type="NCBI Taxonomy" id="181874"/>
    <lineage>
        <taxon>Eukaryota</taxon>
        <taxon>Fungi</taxon>
        <taxon>Dikarya</taxon>
        <taxon>Basidiomycota</taxon>
        <taxon>Agaricomycotina</taxon>
        <taxon>Agaricomycetes</taxon>
        <taxon>Agaricomycetidae</taxon>
        <taxon>Agaricales</taxon>
        <taxon>Agaricineae</taxon>
        <taxon>Galeropsidaceae</taxon>
        <taxon>Panaeolus</taxon>
    </lineage>
</organism>
<keyword evidence="3" id="KW-1185">Reference proteome</keyword>
<feature type="compositionally biased region" description="Basic and acidic residues" evidence="1">
    <location>
        <begin position="309"/>
        <end position="322"/>
    </location>
</feature>
<evidence type="ECO:0000313" key="2">
    <source>
        <dbReference type="EMBL" id="PPQ64974.1"/>
    </source>
</evidence>
<feature type="compositionally biased region" description="Basic and acidic residues" evidence="1">
    <location>
        <begin position="598"/>
        <end position="616"/>
    </location>
</feature>
<dbReference type="STRING" id="181874.A0A409VFD9"/>
<feature type="compositionally biased region" description="Polar residues" evidence="1">
    <location>
        <begin position="582"/>
        <end position="596"/>
    </location>
</feature>
<feature type="region of interest" description="Disordered" evidence="1">
    <location>
        <begin position="134"/>
        <end position="209"/>
    </location>
</feature>
<feature type="region of interest" description="Disordered" evidence="1">
    <location>
        <begin position="1"/>
        <end position="122"/>
    </location>
</feature>
<protein>
    <submittedName>
        <fullName evidence="2">Uncharacterized protein</fullName>
    </submittedName>
</protein>
<dbReference type="OrthoDB" id="3058472at2759"/>
<gene>
    <name evidence="2" type="ORF">CVT24_008163</name>
</gene>
<feature type="compositionally biased region" description="Polar residues" evidence="1">
    <location>
        <begin position="406"/>
        <end position="415"/>
    </location>
</feature>
<dbReference type="AlphaFoldDB" id="A0A409VFD9"/>
<feature type="compositionally biased region" description="Pro residues" evidence="1">
    <location>
        <begin position="57"/>
        <end position="72"/>
    </location>
</feature>
<feature type="compositionally biased region" description="Basic residues" evidence="1">
    <location>
        <begin position="617"/>
        <end position="626"/>
    </location>
</feature>